<evidence type="ECO:0000313" key="7">
    <source>
        <dbReference type="RefSeq" id="XP_021294224.1"/>
    </source>
</evidence>
<organism evidence="6 7">
    <name type="scientific">Herrania umbratica</name>
    <dbReference type="NCBI Taxonomy" id="108875"/>
    <lineage>
        <taxon>Eukaryota</taxon>
        <taxon>Viridiplantae</taxon>
        <taxon>Streptophyta</taxon>
        <taxon>Embryophyta</taxon>
        <taxon>Tracheophyta</taxon>
        <taxon>Spermatophyta</taxon>
        <taxon>Magnoliopsida</taxon>
        <taxon>eudicotyledons</taxon>
        <taxon>Gunneridae</taxon>
        <taxon>Pentapetalae</taxon>
        <taxon>rosids</taxon>
        <taxon>malvids</taxon>
        <taxon>Malvales</taxon>
        <taxon>Malvaceae</taxon>
        <taxon>Byttnerioideae</taxon>
        <taxon>Herrania</taxon>
    </lineage>
</organism>
<evidence type="ECO:0000256" key="4">
    <source>
        <dbReference type="SAM" id="SignalP"/>
    </source>
</evidence>
<dbReference type="PANTHER" id="PTHR35357">
    <property type="entry name" value="OS02G0537100 PROTEIN"/>
    <property type="match status" value="1"/>
</dbReference>
<sequence length="182" mass="19688">MARTRYNPPPPSPAHFCLLILFIIAPPLNGTELVKEVCNHTSDYAFCVETLNTGGPLALAGDLANAALRFAQTKASHAQSLIAGLLKNATTPVDRNRLQICQSCSNKAVSELSSANNDFNSDTLDTMVEGMNSAADATKDCQNQIQGRGTYFSELATSNGDLIKLCEICIVSTRYFTVEDFY</sequence>
<evidence type="ECO:0000256" key="1">
    <source>
        <dbReference type="ARBA" id="ARBA00022729"/>
    </source>
</evidence>
<comment type="similarity">
    <text evidence="3">Belongs to the PMEI family.</text>
</comment>
<keyword evidence="6" id="KW-1185">Reference proteome</keyword>
<dbReference type="AlphaFoldDB" id="A0A6J1B6Q6"/>
<dbReference type="RefSeq" id="XP_021294224.1">
    <property type="nucleotide sequence ID" value="XM_021438549.1"/>
</dbReference>
<evidence type="ECO:0000256" key="3">
    <source>
        <dbReference type="ARBA" id="ARBA00038471"/>
    </source>
</evidence>
<dbReference type="Proteomes" id="UP000504621">
    <property type="component" value="Unplaced"/>
</dbReference>
<dbReference type="Pfam" id="PF04043">
    <property type="entry name" value="PMEI"/>
    <property type="match status" value="1"/>
</dbReference>
<protein>
    <submittedName>
        <fullName evidence="7">Uncharacterized protein LOC110424062</fullName>
    </submittedName>
</protein>
<dbReference type="SUPFAM" id="SSF101148">
    <property type="entry name" value="Plant invertase/pectin methylesterase inhibitor"/>
    <property type="match status" value="1"/>
</dbReference>
<evidence type="ECO:0000259" key="5">
    <source>
        <dbReference type="SMART" id="SM00856"/>
    </source>
</evidence>
<dbReference type="Gene3D" id="1.20.140.40">
    <property type="entry name" value="Invertase/pectin methylesterase inhibitor family protein"/>
    <property type="match status" value="1"/>
</dbReference>
<keyword evidence="1 4" id="KW-0732">Signal</keyword>
<accession>A0A6J1B6Q6</accession>
<dbReference type="SMART" id="SM00856">
    <property type="entry name" value="PMEI"/>
    <property type="match status" value="1"/>
</dbReference>
<dbReference type="InterPro" id="IPR006501">
    <property type="entry name" value="Pectinesterase_inhib_dom"/>
</dbReference>
<proteinExistence type="inferred from homology"/>
<evidence type="ECO:0000256" key="2">
    <source>
        <dbReference type="ARBA" id="ARBA00023157"/>
    </source>
</evidence>
<dbReference type="InterPro" id="IPR035513">
    <property type="entry name" value="Invertase/methylesterase_inhib"/>
</dbReference>
<reference evidence="7" key="1">
    <citation type="submission" date="2025-08" db="UniProtKB">
        <authorList>
            <consortium name="RefSeq"/>
        </authorList>
    </citation>
    <scope>IDENTIFICATION</scope>
    <source>
        <tissue evidence="7">Leaf</tissue>
    </source>
</reference>
<keyword evidence="2" id="KW-1015">Disulfide bond</keyword>
<dbReference type="CDD" id="cd14859">
    <property type="entry name" value="PMEI_like"/>
    <property type="match status" value="1"/>
</dbReference>
<feature type="signal peptide" evidence="4">
    <location>
        <begin position="1"/>
        <end position="30"/>
    </location>
</feature>
<dbReference type="OrthoDB" id="1899876at2759"/>
<evidence type="ECO:0000313" key="6">
    <source>
        <dbReference type="Proteomes" id="UP000504621"/>
    </source>
</evidence>
<dbReference type="GO" id="GO:0004857">
    <property type="term" value="F:enzyme inhibitor activity"/>
    <property type="evidence" value="ECO:0007669"/>
    <property type="project" value="InterPro"/>
</dbReference>
<feature type="chain" id="PRO_5026876915" evidence="4">
    <location>
        <begin position="31"/>
        <end position="182"/>
    </location>
</feature>
<name>A0A6J1B6Q6_9ROSI</name>
<gene>
    <name evidence="7" type="primary">LOC110424062</name>
</gene>
<dbReference type="PANTHER" id="PTHR35357:SF8">
    <property type="entry name" value="OS01G0111000 PROTEIN"/>
    <property type="match status" value="1"/>
</dbReference>
<feature type="domain" description="Pectinesterase inhibitor" evidence="5">
    <location>
        <begin position="29"/>
        <end position="172"/>
    </location>
</feature>
<dbReference type="NCBIfam" id="TIGR01614">
    <property type="entry name" value="PME_inhib"/>
    <property type="match status" value="1"/>
</dbReference>
<dbReference type="GeneID" id="110424062"/>